<feature type="region of interest" description="G5" evidence="8">
    <location>
        <begin position="241"/>
        <end position="243"/>
    </location>
</feature>
<feature type="region of interest" description="G1" evidence="8">
    <location>
        <begin position="104"/>
        <end position="111"/>
    </location>
</feature>
<keyword evidence="6 7" id="KW-0342">GTP-binding</keyword>
<dbReference type="Proteomes" id="UP000240708">
    <property type="component" value="Unassembled WGS sequence"/>
</dbReference>
<comment type="subunit">
    <text evidence="7">Monomer.</text>
</comment>
<evidence type="ECO:0000256" key="2">
    <source>
        <dbReference type="ARBA" id="ARBA00020484"/>
    </source>
</evidence>
<dbReference type="InterPro" id="IPR015946">
    <property type="entry name" value="KH_dom-like_a/b"/>
</dbReference>
<reference evidence="12 13" key="1">
    <citation type="submission" date="2018-03" db="EMBL/GenBank/DDBJ databases">
        <title>Genomic Encyclopedia of Archaeal and Bacterial Type Strains, Phase II (KMG-II): from individual species to whole genera.</title>
        <authorList>
            <person name="Goeker M."/>
        </authorList>
    </citation>
    <scope>NUCLEOTIDE SEQUENCE [LARGE SCALE GENOMIC DNA]</scope>
    <source>
        <strain evidence="12 13">DSM 28057</strain>
    </source>
</reference>
<comment type="function">
    <text evidence="7">An essential GTPase that binds both GDP and GTP, with rapid nucleotide exchange. Plays a role in 16S rRNA processing and 30S ribosomal subunit biogenesis and possibly also in cell cycle regulation and energy metabolism.</text>
</comment>
<evidence type="ECO:0000313" key="13">
    <source>
        <dbReference type="Proteomes" id="UP000240708"/>
    </source>
</evidence>
<dbReference type="InterPro" id="IPR005225">
    <property type="entry name" value="Small_GTP-bd"/>
</dbReference>
<feature type="region of interest" description="G3" evidence="8">
    <location>
        <begin position="151"/>
        <end position="154"/>
    </location>
</feature>
<evidence type="ECO:0000256" key="6">
    <source>
        <dbReference type="ARBA" id="ARBA00023134"/>
    </source>
</evidence>
<dbReference type="InterPro" id="IPR006073">
    <property type="entry name" value="GTP-bd"/>
</dbReference>
<dbReference type="Pfam" id="PF01926">
    <property type="entry name" value="MMR_HSR1"/>
    <property type="match status" value="1"/>
</dbReference>
<dbReference type="EMBL" id="PYGF01000011">
    <property type="protein sequence ID" value="PSL01923.1"/>
    <property type="molecule type" value="Genomic_DNA"/>
</dbReference>
<organism evidence="12 13">
    <name type="scientific">Cecembia rubra</name>
    <dbReference type="NCBI Taxonomy" id="1485585"/>
    <lineage>
        <taxon>Bacteria</taxon>
        <taxon>Pseudomonadati</taxon>
        <taxon>Bacteroidota</taxon>
        <taxon>Cytophagia</taxon>
        <taxon>Cytophagales</taxon>
        <taxon>Cyclobacteriaceae</taxon>
        <taxon>Cecembia</taxon>
    </lineage>
</organism>
<dbReference type="CDD" id="cd04163">
    <property type="entry name" value="Era"/>
    <property type="match status" value="1"/>
</dbReference>
<feature type="region of interest" description="G4" evidence="8">
    <location>
        <begin position="212"/>
        <end position="215"/>
    </location>
</feature>
<dbReference type="NCBIfam" id="NF000908">
    <property type="entry name" value="PRK00089.1"/>
    <property type="match status" value="1"/>
</dbReference>
<dbReference type="Gene3D" id="3.40.50.300">
    <property type="entry name" value="P-loop containing nucleotide triphosphate hydrolases"/>
    <property type="match status" value="1"/>
</dbReference>
<gene>
    <name evidence="7" type="primary">era</name>
    <name evidence="12" type="ORF">CLV48_11112</name>
</gene>
<keyword evidence="7" id="KW-1003">Cell membrane</keyword>
<evidence type="ECO:0000256" key="8">
    <source>
        <dbReference type="PROSITE-ProRule" id="PRU01050"/>
    </source>
</evidence>
<dbReference type="PROSITE" id="PS50823">
    <property type="entry name" value="KH_TYPE_2"/>
    <property type="match status" value="1"/>
</dbReference>
<dbReference type="GO" id="GO:0005886">
    <property type="term" value="C:plasma membrane"/>
    <property type="evidence" value="ECO:0007669"/>
    <property type="project" value="UniProtKB-SubCell"/>
</dbReference>
<evidence type="ECO:0000256" key="3">
    <source>
        <dbReference type="ARBA" id="ARBA00022517"/>
    </source>
</evidence>
<dbReference type="GO" id="GO:0005525">
    <property type="term" value="F:GTP binding"/>
    <property type="evidence" value="ECO:0007669"/>
    <property type="project" value="UniProtKB-UniRule"/>
</dbReference>
<dbReference type="InterPro" id="IPR004044">
    <property type="entry name" value="KH_dom_type_2"/>
</dbReference>
<dbReference type="InterPro" id="IPR030388">
    <property type="entry name" value="G_ERA_dom"/>
</dbReference>
<dbReference type="HAMAP" id="MF_00367">
    <property type="entry name" value="GTPase_Era"/>
    <property type="match status" value="1"/>
</dbReference>
<dbReference type="SUPFAM" id="SSF54814">
    <property type="entry name" value="Prokaryotic type KH domain (KH-domain type II)"/>
    <property type="match status" value="1"/>
</dbReference>
<feature type="binding site" evidence="7">
    <location>
        <begin position="212"/>
        <end position="215"/>
    </location>
    <ligand>
        <name>GTP</name>
        <dbReference type="ChEBI" id="CHEBI:37565"/>
    </ligand>
</feature>
<dbReference type="GO" id="GO:0003924">
    <property type="term" value="F:GTPase activity"/>
    <property type="evidence" value="ECO:0007669"/>
    <property type="project" value="UniProtKB-UniRule"/>
</dbReference>
<keyword evidence="4 7" id="KW-0547">Nucleotide-binding</keyword>
<feature type="domain" description="Era-type G" evidence="11">
    <location>
        <begin position="96"/>
        <end position="262"/>
    </location>
</feature>
<comment type="subcellular location">
    <subcellularLocation>
        <location evidence="7">Cytoplasm</location>
    </subcellularLocation>
    <subcellularLocation>
        <location evidence="7">Cell membrane</location>
        <topology evidence="7">Peripheral membrane protein</topology>
    </subcellularLocation>
</comment>
<dbReference type="PANTHER" id="PTHR42698:SF1">
    <property type="entry name" value="GTPASE ERA, MITOCHONDRIAL"/>
    <property type="match status" value="1"/>
</dbReference>
<dbReference type="GO" id="GO:0070181">
    <property type="term" value="F:small ribosomal subunit rRNA binding"/>
    <property type="evidence" value="ECO:0007669"/>
    <property type="project" value="UniProtKB-UniRule"/>
</dbReference>
<feature type="binding site" evidence="7">
    <location>
        <begin position="151"/>
        <end position="155"/>
    </location>
    <ligand>
        <name>GTP</name>
        <dbReference type="ChEBI" id="CHEBI:37565"/>
    </ligand>
</feature>
<dbReference type="SUPFAM" id="SSF52540">
    <property type="entry name" value="P-loop containing nucleoside triphosphate hydrolases"/>
    <property type="match status" value="1"/>
</dbReference>
<dbReference type="InterPro" id="IPR027417">
    <property type="entry name" value="P-loop_NTPase"/>
</dbReference>
<dbReference type="InterPro" id="IPR005662">
    <property type="entry name" value="GTPase_Era-like"/>
</dbReference>
<accession>A0A2P8DXH2</accession>
<dbReference type="GO" id="GO:0000028">
    <property type="term" value="P:ribosomal small subunit assembly"/>
    <property type="evidence" value="ECO:0007669"/>
    <property type="project" value="TreeGrafter"/>
</dbReference>
<evidence type="ECO:0000256" key="4">
    <source>
        <dbReference type="ARBA" id="ARBA00022741"/>
    </source>
</evidence>
<dbReference type="PROSITE" id="PS51713">
    <property type="entry name" value="G_ERA"/>
    <property type="match status" value="1"/>
</dbReference>
<dbReference type="CDD" id="cd22534">
    <property type="entry name" value="KH-II_Era"/>
    <property type="match status" value="1"/>
</dbReference>
<proteinExistence type="inferred from homology"/>
<dbReference type="Pfam" id="PF07650">
    <property type="entry name" value="KH_2"/>
    <property type="match status" value="1"/>
</dbReference>
<comment type="caution">
    <text evidence="12">The sequence shown here is derived from an EMBL/GenBank/DDBJ whole genome shotgun (WGS) entry which is preliminary data.</text>
</comment>
<evidence type="ECO:0000259" key="10">
    <source>
        <dbReference type="PROSITE" id="PS50823"/>
    </source>
</evidence>
<evidence type="ECO:0000256" key="7">
    <source>
        <dbReference type="HAMAP-Rule" id="MF_00367"/>
    </source>
</evidence>
<protein>
    <recommendedName>
        <fullName evidence="2 7">GTPase Era</fullName>
    </recommendedName>
</protein>
<evidence type="ECO:0000313" key="12">
    <source>
        <dbReference type="EMBL" id="PSL01923.1"/>
    </source>
</evidence>
<feature type="region of interest" description="G2" evidence="8">
    <location>
        <begin position="130"/>
        <end position="134"/>
    </location>
</feature>
<dbReference type="GO" id="GO:0043024">
    <property type="term" value="F:ribosomal small subunit binding"/>
    <property type="evidence" value="ECO:0007669"/>
    <property type="project" value="TreeGrafter"/>
</dbReference>
<keyword evidence="7" id="KW-0472">Membrane</keyword>
<keyword evidence="3 7" id="KW-0690">Ribosome biogenesis</keyword>
<dbReference type="Gene3D" id="3.30.300.20">
    <property type="match status" value="1"/>
</dbReference>
<dbReference type="InterPro" id="IPR009019">
    <property type="entry name" value="KH_sf_prok-type"/>
</dbReference>
<evidence type="ECO:0000256" key="9">
    <source>
        <dbReference type="RuleBase" id="RU003761"/>
    </source>
</evidence>
<dbReference type="FunFam" id="3.30.300.20:FF:000003">
    <property type="entry name" value="GTPase Era"/>
    <property type="match status" value="1"/>
</dbReference>
<dbReference type="PANTHER" id="PTHR42698">
    <property type="entry name" value="GTPASE ERA"/>
    <property type="match status" value="1"/>
</dbReference>
<keyword evidence="5 7" id="KW-0694">RNA-binding</keyword>
<keyword evidence="7" id="KW-0963">Cytoplasm</keyword>
<keyword evidence="7" id="KW-0699">rRNA-binding</keyword>
<keyword evidence="13" id="KW-1185">Reference proteome</keyword>
<comment type="similarity">
    <text evidence="1 7 8 9">Belongs to the TRAFAC class TrmE-Era-EngA-EngB-Septin-like GTPase superfamily. Era GTPase family.</text>
</comment>
<dbReference type="AlphaFoldDB" id="A0A2P8DXH2"/>
<feature type="domain" description="KH type-2" evidence="10">
    <location>
        <begin position="293"/>
        <end position="369"/>
    </location>
</feature>
<dbReference type="NCBIfam" id="TIGR00231">
    <property type="entry name" value="small_GTP"/>
    <property type="match status" value="1"/>
</dbReference>
<feature type="binding site" evidence="7">
    <location>
        <begin position="104"/>
        <end position="111"/>
    </location>
    <ligand>
        <name>GTP</name>
        <dbReference type="ChEBI" id="CHEBI:37565"/>
    </ligand>
</feature>
<name>A0A2P8DXH2_9BACT</name>
<sequence length="385" mass="45087">MLNSWYKSRVFLDIKQIWVEYNFFENVLFCWYGLKIRYLLKIFFWLHKTIKICFKAIFSVVFQSLFGLFSSLSIVCGKNQVPLHKKIVVMTDKIHKAGFVNIIGKPNVGKSTLMNVLIGERLSIISSKAQTTRHRIMGIINDEDYQIVFSDTPGMLKPKYELHKNMMGFVHMALEDADVILFVTDLFETDAEIEDVIEKINQSGVPVLLVINKIDLSKENQLEEVTAYWTQRIKADTVIPISATESFNTQRILQEILDRLPEHPPFYDKEELTDRPERFFASEIVREKIFLNYKKEIPYSTEVAIEDFYEEEKIIRIRAVIYVERNSQKGIIIGEGGKALKRVGIQSREEMEKFFGKKIFLETFVKVADDWRKDKNKLKKFGYDQ</sequence>
<evidence type="ECO:0000259" key="11">
    <source>
        <dbReference type="PROSITE" id="PS51713"/>
    </source>
</evidence>
<dbReference type="GO" id="GO:0005829">
    <property type="term" value="C:cytosol"/>
    <property type="evidence" value="ECO:0007669"/>
    <property type="project" value="TreeGrafter"/>
</dbReference>
<evidence type="ECO:0000256" key="5">
    <source>
        <dbReference type="ARBA" id="ARBA00022884"/>
    </source>
</evidence>
<dbReference type="NCBIfam" id="TIGR00436">
    <property type="entry name" value="era"/>
    <property type="match status" value="1"/>
</dbReference>
<evidence type="ECO:0000256" key="1">
    <source>
        <dbReference type="ARBA" id="ARBA00007921"/>
    </source>
</evidence>